<dbReference type="InterPro" id="IPR002052">
    <property type="entry name" value="DNA_methylase_N6_adenine_CS"/>
</dbReference>
<keyword evidence="5" id="KW-0949">S-adenosyl-L-methionine</keyword>
<evidence type="ECO:0000256" key="5">
    <source>
        <dbReference type="ARBA" id="ARBA00022691"/>
    </source>
</evidence>
<dbReference type="GO" id="GO:0003676">
    <property type="term" value="F:nucleic acid binding"/>
    <property type="evidence" value="ECO:0007669"/>
    <property type="project" value="InterPro"/>
</dbReference>
<comment type="caution">
    <text evidence="7">The sequence shown here is derived from an EMBL/GenBank/DDBJ whole genome shotgun (WGS) entry which is preliminary data.</text>
</comment>
<sequence>MIDARLQLALNGGGLDLPAEGRIAVFRAPIDADLRGLDIERCDIIHDFKPFHDSWEARGYTVSHAPTGPYAAAIVCLPRAKAEARTLIAQACAVTDGIIVIDGQKTDGADSFLKQMRARVTVNGPISKAHGKLFWISEPAADFFADWAEGPSQTAGGFWTGPGVFSADDVDLASALLVDALPEKLSGTVVDLGAGWGFLSAHTLTRPAVTHVHLVEAGHLALECARRNVTDDRAEFHWADATDWQPPNRVDAVVMNPPFHQGRAAEPQIGQAFVSAAARILSPSGGLWMVANRHLPYEAELKTRFVQVTEIGGDARFKLFHAARPIRVRRRG</sequence>
<dbReference type="RefSeq" id="WP_203243115.1">
    <property type="nucleotide sequence ID" value="NZ_JAFBRH010000005.1"/>
</dbReference>
<dbReference type="GO" id="GO:0008170">
    <property type="term" value="F:N-methyltransferase activity"/>
    <property type="evidence" value="ECO:0007669"/>
    <property type="project" value="UniProtKB-ARBA"/>
</dbReference>
<evidence type="ECO:0000256" key="3">
    <source>
        <dbReference type="ARBA" id="ARBA00022603"/>
    </source>
</evidence>
<dbReference type="SUPFAM" id="SSF53335">
    <property type="entry name" value="S-adenosyl-L-methionine-dependent methyltransferases"/>
    <property type="match status" value="1"/>
</dbReference>
<keyword evidence="2" id="KW-0698">rRNA processing</keyword>
<protein>
    <submittedName>
        <fullName evidence="7">Class I SAM-dependent methyltransferase</fullName>
    </submittedName>
</protein>
<dbReference type="Pfam" id="PF05175">
    <property type="entry name" value="MTS"/>
    <property type="match status" value="1"/>
</dbReference>
<evidence type="ECO:0000256" key="4">
    <source>
        <dbReference type="ARBA" id="ARBA00022679"/>
    </source>
</evidence>
<proteinExistence type="predicted"/>
<evidence type="ECO:0000313" key="8">
    <source>
        <dbReference type="Proteomes" id="UP000732193"/>
    </source>
</evidence>
<dbReference type="CDD" id="cd02440">
    <property type="entry name" value="AdoMet_MTases"/>
    <property type="match status" value="1"/>
</dbReference>
<dbReference type="Gene3D" id="3.40.50.150">
    <property type="entry name" value="Vaccinia Virus protein VP39"/>
    <property type="match status" value="2"/>
</dbReference>
<dbReference type="PROSITE" id="PS00092">
    <property type="entry name" value="N6_MTASE"/>
    <property type="match status" value="1"/>
</dbReference>
<reference evidence="7 8" key="1">
    <citation type="submission" date="2021-01" db="EMBL/GenBank/DDBJ databases">
        <title>Diatom-associated Roseobacters Show Island Model of Population Structure.</title>
        <authorList>
            <person name="Qu L."/>
            <person name="Feng X."/>
            <person name="Chen Y."/>
            <person name="Li L."/>
            <person name="Wang X."/>
            <person name="Hu Z."/>
            <person name="Wang H."/>
            <person name="Luo H."/>
        </authorList>
    </citation>
    <scope>NUCLEOTIDE SEQUENCE [LARGE SCALE GENOMIC DNA]</scope>
    <source>
        <strain evidence="7 8">TR60-84</strain>
    </source>
</reference>
<dbReference type="InterPro" id="IPR029063">
    <property type="entry name" value="SAM-dependent_MTases_sf"/>
</dbReference>
<dbReference type="PANTHER" id="PTHR47816">
    <property type="entry name" value="RIBOSOMAL RNA SMALL SUBUNIT METHYLTRANSFERASE C"/>
    <property type="match status" value="1"/>
</dbReference>
<dbReference type="AlphaFoldDB" id="A0AAE2W1B9"/>
<evidence type="ECO:0000256" key="2">
    <source>
        <dbReference type="ARBA" id="ARBA00022552"/>
    </source>
</evidence>
<evidence type="ECO:0000256" key="1">
    <source>
        <dbReference type="ARBA" id="ARBA00022490"/>
    </source>
</evidence>
<dbReference type="GO" id="GO:0008757">
    <property type="term" value="F:S-adenosylmethionine-dependent methyltransferase activity"/>
    <property type="evidence" value="ECO:0007669"/>
    <property type="project" value="InterPro"/>
</dbReference>
<dbReference type="Proteomes" id="UP000732193">
    <property type="component" value="Unassembled WGS sequence"/>
</dbReference>
<dbReference type="InterPro" id="IPR046977">
    <property type="entry name" value="RsmC/RlmG"/>
</dbReference>
<name>A0AAE2W1B9_9RHOB</name>
<keyword evidence="1" id="KW-0963">Cytoplasm</keyword>
<feature type="domain" description="Methyltransferase small" evidence="6">
    <location>
        <begin position="158"/>
        <end position="320"/>
    </location>
</feature>
<accession>A0AAE2W1B9</accession>
<dbReference type="GO" id="GO:0032259">
    <property type="term" value="P:methylation"/>
    <property type="evidence" value="ECO:0007669"/>
    <property type="project" value="UniProtKB-KW"/>
</dbReference>
<dbReference type="GO" id="GO:0006364">
    <property type="term" value="P:rRNA processing"/>
    <property type="evidence" value="ECO:0007669"/>
    <property type="project" value="UniProtKB-KW"/>
</dbReference>
<keyword evidence="3 7" id="KW-0489">Methyltransferase</keyword>
<keyword evidence="4" id="KW-0808">Transferase</keyword>
<keyword evidence="8" id="KW-1185">Reference proteome</keyword>
<gene>
    <name evidence="7" type="ORF">JQV55_17000</name>
</gene>
<dbReference type="PANTHER" id="PTHR47816:SF4">
    <property type="entry name" value="RIBOSOMAL RNA SMALL SUBUNIT METHYLTRANSFERASE C"/>
    <property type="match status" value="1"/>
</dbReference>
<evidence type="ECO:0000259" key="6">
    <source>
        <dbReference type="Pfam" id="PF05175"/>
    </source>
</evidence>
<organism evidence="7 8">
    <name type="scientific">Sulfitobacter geojensis</name>
    <dbReference type="NCBI Taxonomy" id="1342299"/>
    <lineage>
        <taxon>Bacteria</taxon>
        <taxon>Pseudomonadati</taxon>
        <taxon>Pseudomonadota</taxon>
        <taxon>Alphaproteobacteria</taxon>
        <taxon>Rhodobacterales</taxon>
        <taxon>Roseobacteraceae</taxon>
        <taxon>Sulfitobacter</taxon>
    </lineage>
</organism>
<dbReference type="InterPro" id="IPR007848">
    <property type="entry name" value="Small_mtfrase_dom"/>
</dbReference>
<dbReference type="EMBL" id="JAFBRM010000005">
    <property type="protein sequence ID" value="MBM1715269.1"/>
    <property type="molecule type" value="Genomic_DNA"/>
</dbReference>
<evidence type="ECO:0000313" key="7">
    <source>
        <dbReference type="EMBL" id="MBM1715269.1"/>
    </source>
</evidence>